<reference evidence="1" key="1">
    <citation type="submission" date="2014-11" db="EMBL/GenBank/DDBJ databases">
        <authorList>
            <person name="Amaro Gonzalez C."/>
        </authorList>
    </citation>
    <scope>NUCLEOTIDE SEQUENCE</scope>
</reference>
<evidence type="ECO:0000313" key="1">
    <source>
        <dbReference type="EMBL" id="JAH60246.1"/>
    </source>
</evidence>
<sequence length="45" mass="5217">MCRTGTWTDHFKMIVFKNQFCVRSGFIPGVCSWPSRWSCSHASMC</sequence>
<dbReference type="AlphaFoldDB" id="A0A0E9U389"/>
<accession>A0A0E9U389</accession>
<dbReference type="EMBL" id="GBXM01048331">
    <property type="protein sequence ID" value="JAH60246.1"/>
    <property type="molecule type" value="Transcribed_RNA"/>
</dbReference>
<proteinExistence type="predicted"/>
<name>A0A0E9U389_ANGAN</name>
<protein>
    <submittedName>
        <fullName evidence="1">Uncharacterized protein</fullName>
    </submittedName>
</protein>
<organism evidence="1">
    <name type="scientific">Anguilla anguilla</name>
    <name type="common">European freshwater eel</name>
    <name type="synonym">Muraena anguilla</name>
    <dbReference type="NCBI Taxonomy" id="7936"/>
    <lineage>
        <taxon>Eukaryota</taxon>
        <taxon>Metazoa</taxon>
        <taxon>Chordata</taxon>
        <taxon>Craniata</taxon>
        <taxon>Vertebrata</taxon>
        <taxon>Euteleostomi</taxon>
        <taxon>Actinopterygii</taxon>
        <taxon>Neopterygii</taxon>
        <taxon>Teleostei</taxon>
        <taxon>Anguilliformes</taxon>
        <taxon>Anguillidae</taxon>
        <taxon>Anguilla</taxon>
    </lineage>
</organism>
<reference evidence="1" key="2">
    <citation type="journal article" date="2015" name="Fish Shellfish Immunol.">
        <title>Early steps in the European eel (Anguilla anguilla)-Vibrio vulnificus interaction in the gills: Role of the RtxA13 toxin.</title>
        <authorList>
            <person name="Callol A."/>
            <person name="Pajuelo D."/>
            <person name="Ebbesson L."/>
            <person name="Teles M."/>
            <person name="MacKenzie S."/>
            <person name="Amaro C."/>
        </authorList>
    </citation>
    <scope>NUCLEOTIDE SEQUENCE</scope>
</reference>